<dbReference type="RefSeq" id="WP_107820846.1">
    <property type="nucleotide sequence ID" value="NZ_QAAD01000002.1"/>
</dbReference>
<evidence type="ECO:0000256" key="3">
    <source>
        <dbReference type="ARBA" id="ARBA00023125"/>
    </source>
</evidence>
<dbReference type="CDD" id="cd17262">
    <property type="entry name" value="RMtype1_S_Aco12261I-TRD2-CR2"/>
    <property type="match status" value="1"/>
</dbReference>
<feature type="domain" description="Type I restriction modification DNA specificity" evidence="5">
    <location>
        <begin position="184"/>
        <end position="347"/>
    </location>
</feature>
<sequence>MKGWKFTELKDVTNNLDSRRIPLNSTQRAEKESNPVYPYIGANNIMGYIDEYIFDEKILCVAEDGGSWGRNEKCATIYNGKVWVNNHAHVLTAKNNLNLEFLLYYLNHSDLNLYINGATRGKLTKSALNSIQIPLPPLPVQQKIAAILDAADEYRQKTKALVAKYDQLAQSLFLDLFGDPVSNPKGWEKQPLEKLMTIVRGGSPRPIDNYLGGSYPWIKIGDATKGDDIYLHSTKEHIIEEGLKKTRLLPPGSLIFANCGVSLGFARIISFEGCIHDGWLAMSDIDETKLDKIFLLKSLNSITEYFRRSAPDGTQPNLNTSIMKSFEMILPPLKRQVDFKEALEVISSQKAKAQASLQKAEELFQSLLQRAFKGELV</sequence>
<evidence type="ECO:0000313" key="7">
    <source>
        <dbReference type="Proteomes" id="UP000243525"/>
    </source>
</evidence>
<gene>
    <name evidence="6" type="ORF">C8N47_10233</name>
</gene>
<reference evidence="6 7" key="1">
    <citation type="submission" date="2018-04" db="EMBL/GenBank/DDBJ databases">
        <title>Genomic Encyclopedia of Archaeal and Bacterial Type Strains, Phase II (KMG-II): from individual species to whole genera.</title>
        <authorList>
            <person name="Goeker M."/>
        </authorList>
    </citation>
    <scope>NUCLEOTIDE SEQUENCE [LARGE SCALE GENOMIC DNA]</scope>
    <source>
        <strain evidence="6 7">DSM 28823</strain>
    </source>
</reference>
<dbReference type="InterPro" id="IPR052021">
    <property type="entry name" value="Type-I_RS_S_subunit"/>
</dbReference>
<proteinExistence type="inferred from homology"/>
<dbReference type="EMBL" id="QAAD01000002">
    <property type="protein sequence ID" value="PTN10052.1"/>
    <property type="molecule type" value="Genomic_DNA"/>
</dbReference>
<dbReference type="Proteomes" id="UP000243525">
    <property type="component" value="Unassembled WGS sequence"/>
</dbReference>
<feature type="coiled-coil region" evidence="4">
    <location>
        <begin position="343"/>
        <end position="370"/>
    </location>
</feature>
<evidence type="ECO:0000256" key="2">
    <source>
        <dbReference type="ARBA" id="ARBA00022747"/>
    </source>
</evidence>
<evidence type="ECO:0000259" key="5">
    <source>
        <dbReference type="Pfam" id="PF01420"/>
    </source>
</evidence>
<protein>
    <submittedName>
        <fullName evidence="6">Type I restriction enzyme S subunit</fullName>
    </submittedName>
</protein>
<dbReference type="GO" id="GO:0003677">
    <property type="term" value="F:DNA binding"/>
    <property type="evidence" value="ECO:0007669"/>
    <property type="project" value="UniProtKB-KW"/>
</dbReference>
<dbReference type="Pfam" id="PF01420">
    <property type="entry name" value="Methylase_S"/>
    <property type="match status" value="2"/>
</dbReference>
<evidence type="ECO:0000256" key="4">
    <source>
        <dbReference type="SAM" id="Coils"/>
    </source>
</evidence>
<keyword evidence="7" id="KW-1185">Reference proteome</keyword>
<accession>A0A2T5C591</accession>
<dbReference type="CDD" id="cd17283">
    <property type="entry name" value="RMtype1_S_Hpy180ORF7835P_TRD2-CR2_like"/>
    <property type="match status" value="1"/>
</dbReference>
<comment type="caution">
    <text evidence="6">The sequence shown here is derived from an EMBL/GenBank/DDBJ whole genome shotgun (WGS) entry which is preliminary data.</text>
</comment>
<dbReference type="InterPro" id="IPR000055">
    <property type="entry name" value="Restrct_endonuc_typeI_TRD"/>
</dbReference>
<keyword evidence="3" id="KW-0238">DNA-binding</keyword>
<evidence type="ECO:0000313" key="6">
    <source>
        <dbReference type="EMBL" id="PTN10052.1"/>
    </source>
</evidence>
<dbReference type="PANTHER" id="PTHR30408">
    <property type="entry name" value="TYPE-1 RESTRICTION ENZYME ECOKI SPECIFICITY PROTEIN"/>
    <property type="match status" value="1"/>
</dbReference>
<dbReference type="SUPFAM" id="SSF116734">
    <property type="entry name" value="DNA methylase specificity domain"/>
    <property type="match status" value="2"/>
</dbReference>
<name>A0A2T5C591_9BACT</name>
<dbReference type="GO" id="GO:0009307">
    <property type="term" value="P:DNA restriction-modification system"/>
    <property type="evidence" value="ECO:0007669"/>
    <property type="project" value="UniProtKB-KW"/>
</dbReference>
<evidence type="ECO:0000256" key="1">
    <source>
        <dbReference type="ARBA" id="ARBA00010923"/>
    </source>
</evidence>
<dbReference type="InterPro" id="IPR044946">
    <property type="entry name" value="Restrct_endonuc_typeI_TRD_sf"/>
</dbReference>
<keyword evidence="2" id="KW-0680">Restriction system</keyword>
<dbReference type="AlphaFoldDB" id="A0A2T5C591"/>
<dbReference type="PANTHER" id="PTHR30408:SF12">
    <property type="entry name" value="TYPE I RESTRICTION ENZYME MJAVIII SPECIFICITY SUBUNIT"/>
    <property type="match status" value="1"/>
</dbReference>
<keyword evidence="4" id="KW-0175">Coiled coil</keyword>
<feature type="domain" description="Type I restriction modification DNA specificity" evidence="5">
    <location>
        <begin position="1"/>
        <end position="153"/>
    </location>
</feature>
<dbReference type="Gene3D" id="3.90.220.20">
    <property type="entry name" value="DNA methylase specificity domains"/>
    <property type="match status" value="2"/>
</dbReference>
<dbReference type="OrthoDB" id="667970at2"/>
<organism evidence="6 7">
    <name type="scientific">Mangrovibacterium marinum</name>
    <dbReference type="NCBI Taxonomy" id="1639118"/>
    <lineage>
        <taxon>Bacteria</taxon>
        <taxon>Pseudomonadati</taxon>
        <taxon>Bacteroidota</taxon>
        <taxon>Bacteroidia</taxon>
        <taxon>Marinilabiliales</taxon>
        <taxon>Prolixibacteraceae</taxon>
        <taxon>Mangrovibacterium</taxon>
    </lineage>
</organism>
<comment type="similarity">
    <text evidence="1">Belongs to the type-I restriction system S methylase family.</text>
</comment>